<sequence length="151" mass="16610">MGAAYFYHLTDSPLETTLPMLIGKAREAGWRVLVRTNNDGLTKRLDEVLWQGPDDGFNPHGVAGGPHDADQPVLLGNASAEGFHCVMSVVGADVTAEEINATERTCILFDGWDQEALQYARGQWKALTDAGCKAQYWAQEDGRWTKKAEKT</sequence>
<dbReference type="PANTHER" id="PTHR38767">
    <property type="entry name" value="DNA POLYMERASE III SUBUNIT CHI"/>
    <property type="match status" value="1"/>
</dbReference>
<dbReference type="OrthoDB" id="9795973at2"/>
<dbReference type="NCBIfam" id="NF004347">
    <property type="entry name" value="PRK05728.1-4"/>
    <property type="match status" value="1"/>
</dbReference>
<name>A0A2T0W4Q5_9RHOB</name>
<dbReference type="PANTHER" id="PTHR38767:SF1">
    <property type="entry name" value="DNA POLYMERASE III SUBUNIT CHI"/>
    <property type="match status" value="1"/>
</dbReference>
<accession>A0A2T0W4Q5</accession>
<dbReference type="RefSeq" id="WP_106354053.1">
    <property type="nucleotide sequence ID" value="NZ_PVTP01000001.1"/>
</dbReference>
<dbReference type="SUPFAM" id="SSF102400">
    <property type="entry name" value="DNA polymerase III chi subunit"/>
    <property type="match status" value="1"/>
</dbReference>
<protein>
    <submittedName>
        <fullName evidence="1">DNA polymerase III chi subunit</fullName>
    </submittedName>
</protein>
<dbReference type="GO" id="GO:0003887">
    <property type="term" value="F:DNA-directed DNA polymerase activity"/>
    <property type="evidence" value="ECO:0007669"/>
    <property type="project" value="InterPro"/>
</dbReference>
<dbReference type="GO" id="GO:0032298">
    <property type="term" value="P:positive regulation of DNA-templated DNA replication initiation"/>
    <property type="evidence" value="ECO:0007669"/>
    <property type="project" value="TreeGrafter"/>
</dbReference>
<dbReference type="Gene3D" id="3.40.50.10110">
    <property type="entry name" value="DNA polymerase III subunit chi"/>
    <property type="match status" value="1"/>
</dbReference>
<dbReference type="GO" id="GO:0006260">
    <property type="term" value="P:DNA replication"/>
    <property type="evidence" value="ECO:0007669"/>
    <property type="project" value="InterPro"/>
</dbReference>
<dbReference type="AlphaFoldDB" id="A0A2T0W4Q5"/>
<comment type="caution">
    <text evidence="1">The sequence shown here is derived from an EMBL/GenBank/DDBJ whole genome shotgun (WGS) entry which is preliminary data.</text>
</comment>
<evidence type="ECO:0000313" key="1">
    <source>
        <dbReference type="EMBL" id="PRY80465.1"/>
    </source>
</evidence>
<organism evidence="1 2">
    <name type="scientific">Yoonia maritima</name>
    <dbReference type="NCBI Taxonomy" id="1435347"/>
    <lineage>
        <taxon>Bacteria</taxon>
        <taxon>Pseudomonadati</taxon>
        <taxon>Pseudomonadota</taxon>
        <taxon>Alphaproteobacteria</taxon>
        <taxon>Rhodobacterales</taxon>
        <taxon>Paracoccaceae</taxon>
        <taxon>Yoonia</taxon>
    </lineage>
</organism>
<reference evidence="1 2" key="1">
    <citation type="submission" date="2018-03" db="EMBL/GenBank/DDBJ databases">
        <title>Genomic Encyclopedia of Archaeal and Bacterial Type Strains, Phase II (KMG-II): from individual species to whole genera.</title>
        <authorList>
            <person name="Goeker M."/>
        </authorList>
    </citation>
    <scope>NUCLEOTIDE SEQUENCE [LARGE SCALE GENOMIC DNA]</scope>
    <source>
        <strain evidence="1 2">DSM 101533</strain>
    </source>
</reference>
<dbReference type="Pfam" id="PF04364">
    <property type="entry name" value="DNA_pol3_chi"/>
    <property type="match status" value="1"/>
</dbReference>
<dbReference type="EMBL" id="PVTP01000001">
    <property type="protein sequence ID" value="PRY80465.1"/>
    <property type="molecule type" value="Genomic_DNA"/>
</dbReference>
<dbReference type="GO" id="GO:0003677">
    <property type="term" value="F:DNA binding"/>
    <property type="evidence" value="ECO:0007669"/>
    <property type="project" value="InterPro"/>
</dbReference>
<dbReference type="InterPro" id="IPR036768">
    <property type="entry name" value="PolIII_chi_sf"/>
</dbReference>
<evidence type="ECO:0000313" key="2">
    <source>
        <dbReference type="Proteomes" id="UP000238007"/>
    </source>
</evidence>
<keyword evidence="2" id="KW-1185">Reference proteome</keyword>
<proteinExistence type="predicted"/>
<dbReference type="Proteomes" id="UP000238007">
    <property type="component" value="Unassembled WGS sequence"/>
</dbReference>
<dbReference type="InterPro" id="IPR007459">
    <property type="entry name" value="DNA_pol3_chi"/>
</dbReference>
<gene>
    <name evidence="1" type="ORF">CLV80_101319</name>
</gene>